<keyword evidence="5" id="KW-1185">Reference proteome</keyword>
<name>A0ABU3DBC9_9FLAO</name>
<dbReference type="PANTHER" id="PTHR43102">
    <property type="entry name" value="SLR1143 PROTEIN"/>
    <property type="match status" value="1"/>
</dbReference>
<dbReference type="SUPFAM" id="SSF47384">
    <property type="entry name" value="Homodimeric domain of signal transducing histidine kinase"/>
    <property type="match status" value="1"/>
</dbReference>
<dbReference type="SMART" id="SM00065">
    <property type="entry name" value="GAF"/>
    <property type="match status" value="1"/>
</dbReference>
<evidence type="ECO:0000259" key="3">
    <source>
        <dbReference type="SMART" id="SM00065"/>
    </source>
</evidence>
<reference evidence="4 5" key="1">
    <citation type="submission" date="2023-09" db="EMBL/GenBank/DDBJ databases">
        <authorList>
            <person name="Rey-Velasco X."/>
        </authorList>
    </citation>
    <scope>NUCLEOTIDE SEQUENCE [LARGE SCALE GENOMIC DNA]</scope>
    <source>
        <strain evidence="4 5">F117</strain>
    </source>
</reference>
<accession>A0ABU3DBC9</accession>
<sequence length="374" mass="43565">MEEEERIQDLIDYKILDTPPEIELDELAKIASLIIGTPISLVTMIDKNRQWFKSNIGLDTAETTREDSFCQHSFHKPKEVLVVNDSHEDIRFKNNPLVTGNPNIRFYAGAPLETPSGNVLGTLCVIDTKPRSITENQKEALQLLAKKAMDHLNSRKTIYQQQETIEKSAQKLKRIIDLAPGVVFQFKMNRKKEYFFDFISKGIENFHPDLIYDEIKAIPHKLLNYIHPSDLLLFKKNIVRSSQKQETWSVVFRIVGKANRITWYKGKANPEKLPNGDIVWYGTFQNISNQIEYENVLEEIAFDISHVLRRPVTSLLGLTSLFEMDEEISRKELNEYLHNIHLVSEELDDFTRRLNKTYENKKKVYNLDLQKLEL</sequence>
<dbReference type="InterPro" id="IPR035965">
    <property type="entry name" value="PAS-like_dom_sf"/>
</dbReference>
<dbReference type="CDD" id="cd00082">
    <property type="entry name" value="HisKA"/>
    <property type="match status" value="1"/>
</dbReference>
<dbReference type="PANTHER" id="PTHR43102:SF2">
    <property type="entry name" value="GAF DOMAIN-CONTAINING PROTEIN"/>
    <property type="match status" value="1"/>
</dbReference>
<comment type="catalytic activity">
    <reaction evidence="1">
        <text>ATP + protein L-histidine = ADP + protein N-phospho-L-histidine.</text>
        <dbReference type="EC" id="2.7.13.3"/>
    </reaction>
</comment>
<proteinExistence type="predicted"/>
<dbReference type="InterPro" id="IPR036097">
    <property type="entry name" value="HisK_dim/P_sf"/>
</dbReference>
<dbReference type="SUPFAM" id="SSF55781">
    <property type="entry name" value="GAF domain-like"/>
    <property type="match status" value="1"/>
</dbReference>
<dbReference type="InterPro" id="IPR003018">
    <property type="entry name" value="GAF"/>
</dbReference>
<dbReference type="InterPro" id="IPR013655">
    <property type="entry name" value="PAS_fold_3"/>
</dbReference>
<organism evidence="4 5">
    <name type="scientific">Autumnicola musiva</name>
    <dbReference type="NCBI Taxonomy" id="3075589"/>
    <lineage>
        <taxon>Bacteria</taxon>
        <taxon>Pseudomonadati</taxon>
        <taxon>Bacteroidota</taxon>
        <taxon>Flavobacteriia</taxon>
        <taxon>Flavobacteriales</taxon>
        <taxon>Flavobacteriaceae</taxon>
        <taxon>Autumnicola</taxon>
    </lineage>
</organism>
<dbReference type="InterPro" id="IPR029016">
    <property type="entry name" value="GAF-like_dom_sf"/>
</dbReference>
<evidence type="ECO:0000256" key="2">
    <source>
        <dbReference type="ARBA" id="ARBA00012438"/>
    </source>
</evidence>
<protein>
    <recommendedName>
        <fullName evidence="2">histidine kinase</fullName>
        <ecNumber evidence="2">2.7.13.3</ecNumber>
    </recommendedName>
</protein>
<comment type="caution">
    <text evidence="4">The sequence shown here is derived from an EMBL/GenBank/DDBJ whole genome shotgun (WGS) entry which is preliminary data.</text>
</comment>
<dbReference type="RefSeq" id="WP_311504999.1">
    <property type="nucleotide sequence ID" value="NZ_JAVRHK010000029.1"/>
</dbReference>
<feature type="domain" description="GAF" evidence="3">
    <location>
        <begin position="19"/>
        <end position="162"/>
    </location>
</feature>
<dbReference type="Pfam" id="PF08447">
    <property type="entry name" value="PAS_3"/>
    <property type="match status" value="1"/>
</dbReference>
<dbReference type="EC" id="2.7.13.3" evidence="2"/>
<dbReference type="Gene3D" id="3.30.450.40">
    <property type="match status" value="1"/>
</dbReference>
<dbReference type="SUPFAM" id="SSF55785">
    <property type="entry name" value="PYP-like sensor domain (PAS domain)"/>
    <property type="match status" value="1"/>
</dbReference>
<evidence type="ECO:0000256" key="1">
    <source>
        <dbReference type="ARBA" id="ARBA00000085"/>
    </source>
</evidence>
<dbReference type="Proteomes" id="UP001262582">
    <property type="component" value="Unassembled WGS sequence"/>
</dbReference>
<evidence type="ECO:0000313" key="5">
    <source>
        <dbReference type="Proteomes" id="UP001262582"/>
    </source>
</evidence>
<dbReference type="Pfam" id="PF01590">
    <property type="entry name" value="GAF"/>
    <property type="match status" value="1"/>
</dbReference>
<dbReference type="Gene3D" id="3.30.450.20">
    <property type="entry name" value="PAS domain"/>
    <property type="match status" value="1"/>
</dbReference>
<dbReference type="EMBL" id="JAVRHK010000029">
    <property type="protein sequence ID" value="MDT0678665.1"/>
    <property type="molecule type" value="Genomic_DNA"/>
</dbReference>
<gene>
    <name evidence="4" type="ORF">RM539_18975</name>
</gene>
<evidence type="ECO:0000313" key="4">
    <source>
        <dbReference type="EMBL" id="MDT0678665.1"/>
    </source>
</evidence>
<dbReference type="InterPro" id="IPR003661">
    <property type="entry name" value="HisK_dim/P_dom"/>
</dbReference>